<keyword evidence="3" id="KW-1003">Cell membrane</keyword>
<dbReference type="PROSITE" id="PS00211">
    <property type="entry name" value="ABC_TRANSPORTER_1"/>
    <property type="match status" value="1"/>
</dbReference>
<dbReference type="Pfam" id="PF00005">
    <property type="entry name" value="ABC_tran"/>
    <property type="match status" value="1"/>
</dbReference>
<comment type="similarity">
    <text evidence="1">Belongs to the ABC transporter superfamily.</text>
</comment>
<dbReference type="RefSeq" id="WP_094851228.1">
    <property type="nucleotide sequence ID" value="NZ_NEVM01000001.1"/>
</dbReference>
<dbReference type="InterPro" id="IPR027417">
    <property type="entry name" value="P-loop_NTPase"/>
</dbReference>
<dbReference type="InterPro" id="IPR050166">
    <property type="entry name" value="ABC_transporter_ATP-bind"/>
</dbReference>
<dbReference type="PROSITE" id="PS50893">
    <property type="entry name" value="ABC_TRANSPORTER_2"/>
    <property type="match status" value="1"/>
</dbReference>
<name>A0A261SJA9_9BORD</name>
<evidence type="ECO:0000256" key="5">
    <source>
        <dbReference type="ARBA" id="ARBA00022840"/>
    </source>
</evidence>
<dbReference type="InterPro" id="IPR003593">
    <property type="entry name" value="AAA+_ATPase"/>
</dbReference>
<dbReference type="PANTHER" id="PTHR42788:SF13">
    <property type="entry name" value="ALIPHATIC SULFONATES IMPORT ATP-BINDING PROTEIN SSUB"/>
    <property type="match status" value="1"/>
</dbReference>
<gene>
    <name evidence="7" type="ORF">CAL29_01440</name>
</gene>
<comment type="caution">
    <text evidence="7">The sequence shown here is derived from an EMBL/GenBank/DDBJ whole genome shotgun (WGS) entry which is preliminary data.</text>
</comment>
<dbReference type="Proteomes" id="UP000216020">
    <property type="component" value="Unassembled WGS sequence"/>
</dbReference>
<evidence type="ECO:0000313" key="7">
    <source>
        <dbReference type="EMBL" id="OZI37121.1"/>
    </source>
</evidence>
<evidence type="ECO:0000259" key="6">
    <source>
        <dbReference type="PROSITE" id="PS50893"/>
    </source>
</evidence>
<accession>A0A261SJA9</accession>
<dbReference type="InterPro" id="IPR003439">
    <property type="entry name" value="ABC_transporter-like_ATP-bd"/>
</dbReference>
<dbReference type="OrthoDB" id="9783039at2"/>
<sequence>MDRSKELPVAPAVRLRDVSKRYAGSPQDVLSNIDLQVRPGEFVTLVGPSGCGKSTLLRLIAGLEPGHGGAIDIDGHTVDGPQAACGMLFQEHRLFPWLTVEQNVVLGAVNEGLGPIMLKTRARAQLARVNLPDIGDKFPGQLSGGMAQRVAIARLLMGSRSLLLLDEPFSALDAFTRLKLQNEMQALWRVSGATMILVTHDIEEAAYLSDHIVVMAAHPGRIERIVDNPLPRPRNRVDPAFSGLKATLFDLLDVDPGVQVAGGIGKNLVGN</sequence>
<keyword evidence="3" id="KW-0472">Membrane</keyword>
<evidence type="ECO:0000256" key="1">
    <source>
        <dbReference type="ARBA" id="ARBA00005417"/>
    </source>
</evidence>
<evidence type="ECO:0000256" key="2">
    <source>
        <dbReference type="ARBA" id="ARBA00022448"/>
    </source>
</evidence>
<keyword evidence="5" id="KW-0067">ATP-binding</keyword>
<keyword evidence="2" id="KW-0813">Transport</keyword>
<feature type="domain" description="ABC transporter" evidence="6">
    <location>
        <begin position="13"/>
        <end position="242"/>
    </location>
</feature>
<proteinExistence type="inferred from homology"/>
<dbReference type="InterPro" id="IPR017871">
    <property type="entry name" value="ABC_transporter-like_CS"/>
</dbReference>
<dbReference type="PANTHER" id="PTHR42788">
    <property type="entry name" value="TAURINE IMPORT ATP-BINDING PROTEIN-RELATED"/>
    <property type="match status" value="1"/>
</dbReference>
<protein>
    <recommendedName>
        <fullName evidence="6">ABC transporter domain-containing protein</fullName>
    </recommendedName>
</protein>
<dbReference type="CDD" id="cd03293">
    <property type="entry name" value="ABC_NrtD_SsuB_transporters"/>
    <property type="match status" value="1"/>
</dbReference>
<keyword evidence="4" id="KW-0547">Nucleotide-binding</keyword>
<dbReference type="GO" id="GO:0016887">
    <property type="term" value="F:ATP hydrolysis activity"/>
    <property type="evidence" value="ECO:0007669"/>
    <property type="project" value="InterPro"/>
</dbReference>
<evidence type="ECO:0000256" key="3">
    <source>
        <dbReference type="ARBA" id="ARBA00022475"/>
    </source>
</evidence>
<reference evidence="8" key="1">
    <citation type="submission" date="2017-05" db="EMBL/GenBank/DDBJ databases">
        <title>Complete and WGS of Bordetella genogroups.</title>
        <authorList>
            <person name="Spilker T."/>
            <person name="Lipuma J."/>
        </authorList>
    </citation>
    <scope>NUCLEOTIDE SEQUENCE [LARGE SCALE GENOMIC DNA]</scope>
    <source>
        <strain evidence="8">AU16122</strain>
    </source>
</reference>
<dbReference type="EMBL" id="NEVM01000001">
    <property type="protein sequence ID" value="OZI37121.1"/>
    <property type="molecule type" value="Genomic_DNA"/>
</dbReference>
<evidence type="ECO:0000313" key="8">
    <source>
        <dbReference type="Proteomes" id="UP000216020"/>
    </source>
</evidence>
<organism evidence="7 8">
    <name type="scientific">Bordetella genomosp. 10</name>
    <dbReference type="NCBI Taxonomy" id="1416804"/>
    <lineage>
        <taxon>Bacteria</taxon>
        <taxon>Pseudomonadati</taxon>
        <taxon>Pseudomonadota</taxon>
        <taxon>Betaproteobacteria</taxon>
        <taxon>Burkholderiales</taxon>
        <taxon>Alcaligenaceae</taxon>
        <taxon>Bordetella</taxon>
    </lineage>
</organism>
<keyword evidence="8" id="KW-1185">Reference proteome</keyword>
<dbReference type="AlphaFoldDB" id="A0A261SJA9"/>
<dbReference type="Gene3D" id="3.40.50.300">
    <property type="entry name" value="P-loop containing nucleotide triphosphate hydrolases"/>
    <property type="match status" value="1"/>
</dbReference>
<evidence type="ECO:0000256" key="4">
    <source>
        <dbReference type="ARBA" id="ARBA00022741"/>
    </source>
</evidence>
<dbReference type="SUPFAM" id="SSF52540">
    <property type="entry name" value="P-loop containing nucleoside triphosphate hydrolases"/>
    <property type="match status" value="1"/>
</dbReference>
<dbReference type="SMART" id="SM00382">
    <property type="entry name" value="AAA"/>
    <property type="match status" value="1"/>
</dbReference>
<dbReference type="GO" id="GO:0005524">
    <property type="term" value="F:ATP binding"/>
    <property type="evidence" value="ECO:0007669"/>
    <property type="project" value="UniProtKB-KW"/>
</dbReference>